<dbReference type="EMBL" id="MU003533">
    <property type="protein sequence ID" value="KAF2464848.1"/>
    <property type="molecule type" value="Genomic_DNA"/>
</dbReference>
<accession>A0ACB6QD09</accession>
<keyword evidence="2" id="KW-1185">Reference proteome</keyword>
<evidence type="ECO:0000313" key="1">
    <source>
        <dbReference type="EMBL" id="KAF2464848.1"/>
    </source>
</evidence>
<dbReference type="Proteomes" id="UP000799755">
    <property type="component" value="Unassembled WGS sequence"/>
</dbReference>
<gene>
    <name evidence="1" type="ORF">BDR25DRAFT_318844</name>
</gene>
<reference evidence="1" key="1">
    <citation type="journal article" date="2020" name="Stud. Mycol.">
        <title>101 Dothideomycetes genomes: a test case for predicting lifestyles and emergence of pathogens.</title>
        <authorList>
            <person name="Haridas S."/>
            <person name="Albert R."/>
            <person name="Binder M."/>
            <person name="Bloem J."/>
            <person name="Labutti K."/>
            <person name="Salamov A."/>
            <person name="Andreopoulos B."/>
            <person name="Baker S."/>
            <person name="Barry K."/>
            <person name="Bills G."/>
            <person name="Bluhm B."/>
            <person name="Cannon C."/>
            <person name="Castanera R."/>
            <person name="Culley D."/>
            <person name="Daum C."/>
            <person name="Ezra D."/>
            <person name="Gonzalez J."/>
            <person name="Henrissat B."/>
            <person name="Kuo A."/>
            <person name="Liang C."/>
            <person name="Lipzen A."/>
            <person name="Lutzoni F."/>
            <person name="Magnuson J."/>
            <person name="Mondo S."/>
            <person name="Nolan M."/>
            <person name="Ohm R."/>
            <person name="Pangilinan J."/>
            <person name="Park H.-J."/>
            <person name="Ramirez L."/>
            <person name="Alfaro M."/>
            <person name="Sun H."/>
            <person name="Tritt A."/>
            <person name="Yoshinaga Y."/>
            <person name="Zwiers L.-H."/>
            <person name="Turgeon B."/>
            <person name="Goodwin S."/>
            <person name="Spatafora J."/>
            <person name="Crous P."/>
            <person name="Grigoriev I."/>
        </authorList>
    </citation>
    <scope>NUCLEOTIDE SEQUENCE</scope>
    <source>
        <strain evidence="1">ATCC 200398</strain>
    </source>
</reference>
<name>A0ACB6QD09_9PLEO</name>
<sequence length="141" mass="15902">MSALSKVGIATRTLFDFLKHVSQKQTEDPTDWDGWWWVGALRIQQKDGDEEKASQIEGMCQTHADALQTILWLGPGNVESTREMESLQRVLRSHDSNTSNDALKEIHDLVFADPCMIAAVDKAFGNAYWTRVWDSARACGF</sequence>
<organism evidence="1 2">
    <name type="scientific">Lindgomyces ingoldianus</name>
    <dbReference type="NCBI Taxonomy" id="673940"/>
    <lineage>
        <taxon>Eukaryota</taxon>
        <taxon>Fungi</taxon>
        <taxon>Dikarya</taxon>
        <taxon>Ascomycota</taxon>
        <taxon>Pezizomycotina</taxon>
        <taxon>Dothideomycetes</taxon>
        <taxon>Pleosporomycetidae</taxon>
        <taxon>Pleosporales</taxon>
        <taxon>Lindgomycetaceae</taxon>
        <taxon>Lindgomyces</taxon>
    </lineage>
</organism>
<comment type="caution">
    <text evidence="1">The sequence shown here is derived from an EMBL/GenBank/DDBJ whole genome shotgun (WGS) entry which is preliminary data.</text>
</comment>
<evidence type="ECO:0000313" key="2">
    <source>
        <dbReference type="Proteomes" id="UP000799755"/>
    </source>
</evidence>
<proteinExistence type="predicted"/>
<protein>
    <submittedName>
        <fullName evidence="1">Uncharacterized protein</fullName>
    </submittedName>
</protein>